<dbReference type="GO" id="GO:0046872">
    <property type="term" value="F:metal ion binding"/>
    <property type="evidence" value="ECO:0007669"/>
    <property type="project" value="UniProtKB-KW"/>
</dbReference>
<keyword evidence="6 7" id="KW-0460">Magnesium</keyword>
<dbReference type="AlphaFoldDB" id="A0A0L6CGS4"/>
<evidence type="ECO:0000256" key="5">
    <source>
        <dbReference type="ARBA" id="ARBA00022801"/>
    </source>
</evidence>
<dbReference type="PATRIC" id="fig|1631356.3.peg.1406"/>
<evidence type="ECO:0000313" key="10">
    <source>
        <dbReference type="Proteomes" id="UP000037397"/>
    </source>
</evidence>
<dbReference type="PRINTS" id="PR00377">
    <property type="entry name" value="IMPHPHTASES"/>
</dbReference>
<comment type="similarity">
    <text evidence="3 8">Belongs to the inositol monophosphatase superfamily.</text>
</comment>
<dbReference type="Pfam" id="PF00459">
    <property type="entry name" value="Inositol_P"/>
    <property type="match status" value="1"/>
</dbReference>
<keyword evidence="5 8" id="KW-0378">Hydrolase</keyword>
<feature type="binding site" evidence="7">
    <location>
        <position position="95"/>
    </location>
    <ligand>
        <name>Mg(2+)</name>
        <dbReference type="ChEBI" id="CHEBI:18420"/>
        <label>1</label>
        <note>catalytic</note>
    </ligand>
</feature>
<sequence length="277" mass="28637">MAAPEPTLSAAGLATLETMAADLAREAGRLIVDERPDGLGVAATKSSSTDVVTVMDTRSEELLRARILARRPEDGILGEEGDSVEGTSGITWVVDPIDGTVNYLYDIPQYAVSVAACVGDTRTDGAWHAVAGAVYHPVLGEMFHARRGSGAFLRAPSGVHALSVSAEHDLGSALLGTGFGYDAAKRARQGEVVARVLPQVRDIRRAGSAALDLCAVAAGRLDVYYESGLNPWDLAAGHLIVEEAGGKVVGPGGAAASSELVVAGPSALVDRVRSLIE</sequence>
<dbReference type="PANTHER" id="PTHR20854">
    <property type="entry name" value="INOSITOL MONOPHOSPHATASE"/>
    <property type="match status" value="1"/>
</dbReference>
<dbReference type="PANTHER" id="PTHR20854:SF4">
    <property type="entry name" value="INOSITOL-1-MONOPHOSPHATASE-RELATED"/>
    <property type="match status" value="1"/>
</dbReference>
<name>A0A0L6CGS4_9MICO</name>
<dbReference type="Proteomes" id="UP000037397">
    <property type="component" value="Unassembled WGS sequence"/>
</dbReference>
<dbReference type="InterPro" id="IPR033942">
    <property type="entry name" value="IMPase"/>
</dbReference>
<comment type="caution">
    <text evidence="9">The sequence shown here is derived from an EMBL/GenBank/DDBJ whole genome shotgun (WGS) entry which is preliminary data.</text>
</comment>
<keyword evidence="4 7" id="KW-0479">Metal-binding</keyword>
<dbReference type="Gene3D" id="3.40.190.80">
    <property type="match status" value="1"/>
</dbReference>
<dbReference type="RefSeq" id="WP_050669312.1">
    <property type="nucleotide sequence ID" value="NZ_LAIR01000002.1"/>
</dbReference>
<evidence type="ECO:0000256" key="3">
    <source>
        <dbReference type="ARBA" id="ARBA00009759"/>
    </source>
</evidence>
<feature type="binding site" evidence="7">
    <location>
        <position position="79"/>
    </location>
    <ligand>
        <name>Mg(2+)</name>
        <dbReference type="ChEBI" id="CHEBI:18420"/>
        <label>1</label>
        <note>catalytic</note>
    </ligand>
</feature>
<comment type="catalytic activity">
    <reaction evidence="1 8">
        <text>a myo-inositol phosphate + H2O = myo-inositol + phosphate</text>
        <dbReference type="Rhea" id="RHEA:24056"/>
        <dbReference type="ChEBI" id="CHEBI:15377"/>
        <dbReference type="ChEBI" id="CHEBI:17268"/>
        <dbReference type="ChEBI" id="CHEBI:43474"/>
        <dbReference type="ChEBI" id="CHEBI:84139"/>
        <dbReference type="EC" id="3.1.3.25"/>
    </reaction>
</comment>
<comment type="cofactor">
    <cofactor evidence="2 7 8">
        <name>Mg(2+)</name>
        <dbReference type="ChEBI" id="CHEBI:18420"/>
    </cofactor>
</comment>
<dbReference type="SUPFAM" id="SSF56655">
    <property type="entry name" value="Carbohydrate phosphatase"/>
    <property type="match status" value="1"/>
</dbReference>
<reference evidence="10" key="1">
    <citation type="submission" date="2015-03" db="EMBL/GenBank/DDBJ databases">
        <title>Luteipulveratus halotolerans sp. nov., a novel actinobacterium (Dermacoccaceae) from Sarawak, Malaysia.</title>
        <authorList>
            <person name="Juboi H."/>
            <person name="Basik A."/>
            <person name="Shamsul S.S."/>
            <person name="Arnold P."/>
            <person name="Schmitt E.K."/>
            <person name="Sanglier J.-J."/>
            <person name="Yeo T."/>
        </authorList>
    </citation>
    <scope>NUCLEOTIDE SEQUENCE [LARGE SCALE GENOMIC DNA]</scope>
    <source>
        <strain evidence="10">C296001</strain>
    </source>
</reference>
<feature type="binding site" evidence="7">
    <location>
        <position position="97"/>
    </location>
    <ligand>
        <name>Mg(2+)</name>
        <dbReference type="ChEBI" id="CHEBI:18420"/>
        <label>1</label>
        <note>catalytic</note>
    </ligand>
</feature>
<feature type="binding site" evidence="7">
    <location>
        <position position="98"/>
    </location>
    <ligand>
        <name>Mg(2+)</name>
        <dbReference type="ChEBI" id="CHEBI:18420"/>
        <label>1</label>
        <note>catalytic</note>
    </ligand>
</feature>
<evidence type="ECO:0000256" key="6">
    <source>
        <dbReference type="ARBA" id="ARBA00022842"/>
    </source>
</evidence>
<accession>A0A0L6CGS4</accession>
<evidence type="ECO:0000256" key="8">
    <source>
        <dbReference type="RuleBase" id="RU364068"/>
    </source>
</evidence>
<dbReference type="PROSITE" id="PS00629">
    <property type="entry name" value="IMP_1"/>
    <property type="match status" value="1"/>
</dbReference>
<feature type="binding site" evidence="7">
    <location>
        <position position="233"/>
    </location>
    <ligand>
        <name>Mg(2+)</name>
        <dbReference type="ChEBI" id="CHEBI:18420"/>
        <label>1</label>
        <note>catalytic</note>
    </ligand>
</feature>
<proteinExistence type="inferred from homology"/>
<evidence type="ECO:0000256" key="1">
    <source>
        <dbReference type="ARBA" id="ARBA00001033"/>
    </source>
</evidence>
<protein>
    <recommendedName>
        <fullName evidence="8">Inositol-1-monophosphatase</fullName>
        <ecNumber evidence="8">3.1.3.25</ecNumber>
    </recommendedName>
</protein>
<dbReference type="GO" id="GO:0006020">
    <property type="term" value="P:inositol metabolic process"/>
    <property type="evidence" value="ECO:0007669"/>
    <property type="project" value="TreeGrafter"/>
</dbReference>
<dbReference type="GO" id="GO:0007165">
    <property type="term" value="P:signal transduction"/>
    <property type="evidence" value="ECO:0007669"/>
    <property type="project" value="TreeGrafter"/>
</dbReference>
<dbReference type="STRING" id="1631356.VV01_07300"/>
<dbReference type="PROSITE" id="PS00630">
    <property type="entry name" value="IMP_2"/>
    <property type="match status" value="1"/>
</dbReference>
<dbReference type="OrthoDB" id="9772456at2"/>
<dbReference type="GO" id="GO:0008934">
    <property type="term" value="F:inositol monophosphate 1-phosphatase activity"/>
    <property type="evidence" value="ECO:0007669"/>
    <property type="project" value="InterPro"/>
</dbReference>
<dbReference type="InterPro" id="IPR020550">
    <property type="entry name" value="Inositol_monophosphatase_CS"/>
</dbReference>
<evidence type="ECO:0000256" key="7">
    <source>
        <dbReference type="PIRSR" id="PIRSR600760-2"/>
    </source>
</evidence>
<dbReference type="InterPro" id="IPR000760">
    <property type="entry name" value="Inositol_monophosphatase-like"/>
</dbReference>
<keyword evidence="10" id="KW-1185">Reference proteome</keyword>
<gene>
    <name evidence="9" type="ORF">VV01_07300</name>
</gene>
<dbReference type="EC" id="3.1.3.25" evidence="8"/>
<dbReference type="InterPro" id="IPR020583">
    <property type="entry name" value="Inositol_monoP_metal-BS"/>
</dbReference>
<dbReference type="CDD" id="cd01639">
    <property type="entry name" value="IMPase"/>
    <property type="match status" value="1"/>
</dbReference>
<dbReference type="EMBL" id="LAIR01000002">
    <property type="protein sequence ID" value="KNX36997.1"/>
    <property type="molecule type" value="Genomic_DNA"/>
</dbReference>
<organism evidence="9 10">
    <name type="scientific">Luteipulveratus halotolerans</name>
    <dbReference type="NCBI Taxonomy" id="1631356"/>
    <lineage>
        <taxon>Bacteria</taxon>
        <taxon>Bacillati</taxon>
        <taxon>Actinomycetota</taxon>
        <taxon>Actinomycetes</taxon>
        <taxon>Micrococcales</taxon>
        <taxon>Dermacoccaceae</taxon>
        <taxon>Luteipulveratus</taxon>
    </lineage>
</organism>
<evidence type="ECO:0000256" key="2">
    <source>
        <dbReference type="ARBA" id="ARBA00001946"/>
    </source>
</evidence>
<evidence type="ECO:0000313" key="9">
    <source>
        <dbReference type="EMBL" id="KNX36997.1"/>
    </source>
</evidence>
<dbReference type="GO" id="GO:0046854">
    <property type="term" value="P:phosphatidylinositol phosphate biosynthetic process"/>
    <property type="evidence" value="ECO:0007669"/>
    <property type="project" value="InterPro"/>
</dbReference>
<dbReference type="Gene3D" id="3.30.540.10">
    <property type="entry name" value="Fructose-1,6-Bisphosphatase, subunit A, domain 1"/>
    <property type="match status" value="1"/>
</dbReference>
<evidence type="ECO:0000256" key="4">
    <source>
        <dbReference type="ARBA" id="ARBA00022723"/>
    </source>
</evidence>